<gene>
    <name evidence="3" type="ORF">JCM6292_2026</name>
</gene>
<dbReference type="Gene3D" id="2.60.120.200">
    <property type="match status" value="1"/>
</dbReference>
<dbReference type="InterPro" id="IPR013320">
    <property type="entry name" value="ConA-like_dom_sf"/>
</dbReference>
<dbReference type="Pfam" id="PF13385">
    <property type="entry name" value="Laminin_G_3"/>
    <property type="match status" value="1"/>
</dbReference>
<evidence type="ECO:0000313" key="4">
    <source>
        <dbReference type="Proteomes" id="UP000018861"/>
    </source>
</evidence>
<evidence type="ECO:0000259" key="2">
    <source>
        <dbReference type="Pfam" id="PF08522"/>
    </source>
</evidence>
<dbReference type="Gene3D" id="2.60.40.1740">
    <property type="entry name" value="hypothetical protein (bacova_03559)"/>
    <property type="match status" value="1"/>
</dbReference>
<dbReference type="GO" id="GO:0005975">
    <property type="term" value="P:carbohydrate metabolic process"/>
    <property type="evidence" value="ECO:0007669"/>
    <property type="project" value="UniProtKB-ARBA"/>
</dbReference>
<comment type="caution">
    <text evidence="3">The sequence shown here is derived from an EMBL/GenBank/DDBJ whole genome shotgun (WGS) entry which is preliminary data.</text>
</comment>
<keyword evidence="1" id="KW-0732">Signal</keyword>
<dbReference type="PROSITE" id="PS51257">
    <property type="entry name" value="PROKAR_LIPOPROTEIN"/>
    <property type="match status" value="1"/>
</dbReference>
<proteinExistence type="predicted"/>
<organism evidence="3 4">
    <name type="scientific">Bacteroides pyogenes JCM 6292</name>
    <dbReference type="NCBI Taxonomy" id="1235809"/>
    <lineage>
        <taxon>Bacteria</taxon>
        <taxon>Pseudomonadati</taxon>
        <taxon>Bacteroidota</taxon>
        <taxon>Bacteroidia</taxon>
        <taxon>Bacteroidales</taxon>
        <taxon>Bacteroidaceae</taxon>
        <taxon>Bacteroides</taxon>
    </lineage>
</organism>
<sequence>MKKNSVINKIVFLLSLSAFVGCKDLPETEGGPKQNVGYIEEFEKSSQIRFTVDDNGGSSAFTARLANPTPNKVSLTVEMNPTLLEAYNQANNTSFSVLPAEVYDFQLLDDEGKVLKEGKKLDLSLAPNEYGKKIKIAVKTMMTEETGEGGEVISKPLSYYENYAIPVCLSNVEGGARLQSTANSGIFFLNRKFTMPVMHLSGRLGLIYKEDTRPQVPGKVYANDIKYPEWTCQYSFCLDVVNNNTGLMYPNLRTSTDSPLYMTLYGGSLTLFAAGGKVGLNQPAFKDFVFKARKWYHMAISFKEEGGRPNLRLYINGQLAYQSVWPKKVDEWPIIYLGNNSFQGYVRELRFWSRALTEGEINETLWFANPKSEGLEVYLPLSTDKKGIIEGKENDWIDISEGTTTFNDEFTFPVEDEN</sequence>
<dbReference type="InterPro" id="IPR013728">
    <property type="entry name" value="BT_3987-like_N"/>
</dbReference>
<evidence type="ECO:0000256" key="1">
    <source>
        <dbReference type="SAM" id="SignalP"/>
    </source>
</evidence>
<accession>W4P961</accession>
<feature type="domain" description="BT-3987-like N-terminal" evidence="2">
    <location>
        <begin position="35"/>
        <end position="174"/>
    </location>
</feature>
<dbReference type="GO" id="GO:0004553">
    <property type="term" value="F:hydrolase activity, hydrolyzing O-glycosyl compounds"/>
    <property type="evidence" value="ECO:0007669"/>
    <property type="project" value="UniProtKB-ARBA"/>
</dbReference>
<dbReference type="EMBL" id="BAIQ01000020">
    <property type="protein sequence ID" value="GAE15709.1"/>
    <property type="molecule type" value="Genomic_DNA"/>
</dbReference>
<name>W4P961_9BACE</name>
<reference evidence="3 4" key="1">
    <citation type="journal article" date="2014" name="Genome Announc.">
        <title>Draft Genome Sequences of Three Strains of Bacteroides pyogenes Isolated from a Cat and Swine.</title>
        <authorList>
            <person name="Sakamoto M."/>
            <person name="Oshima K."/>
            <person name="Suda W."/>
            <person name="Kitamura K."/>
            <person name="Iida T."/>
            <person name="Hattori M."/>
            <person name="Ohkuma M."/>
        </authorList>
    </citation>
    <scope>NUCLEOTIDE SEQUENCE [LARGE SCALE GENOMIC DNA]</scope>
    <source>
        <strain evidence="3 4">JCM 6292</strain>
    </source>
</reference>
<dbReference type="Pfam" id="PF08522">
    <property type="entry name" value="BT_3987-like_N"/>
    <property type="match status" value="1"/>
</dbReference>
<dbReference type="AlphaFoldDB" id="W4P961"/>
<dbReference type="SUPFAM" id="SSF49899">
    <property type="entry name" value="Concanavalin A-like lectins/glucanases"/>
    <property type="match status" value="1"/>
</dbReference>
<feature type="signal peptide" evidence="1">
    <location>
        <begin position="1"/>
        <end position="20"/>
    </location>
</feature>
<evidence type="ECO:0000313" key="3">
    <source>
        <dbReference type="EMBL" id="GAE15709.1"/>
    </source>
</evidence>
<protein>
    <recommendedName>
        <fullName evidence="2">BT-3987-like N-terminal domain-containing protein</fullName>
    </recommendedName>
</protein>
<feature type="chain" id="PRO_5004847297" description="BT-3987-like N-terminal domain-containing protein" evidence="1">
    <location>
        <begin position="21"/>
        <end position="418"/>
    </location>
</feature>
<dbReference type="Proteomes" id="UP000018861">
    <property type="component" value="Unassembled WGS sequence"/>
</dbReference>